<dbReference type="RefSeq" id="WP_144196712.1">
    <property type="nucleotide sequence ID" value="NZ_VCIZ01000002.1"/>
</dbReference>
<comment type="caution">
    <text evidence="2">The sequence shown here is derived from an EMBL/GenBank/DDBJ whole genome shotgun (WGS) entry which is preliminary data.</text>
</comment>
<feature type="compositionally biased region" description="Polar residues" evidence="1">
    <location>
        <begin position="193"/>
        <end position="202"/>
    </location>
</feature>
<sequence length="202" mass="22876">MTPLNWRSALPGTDVSIQDLVTGHAMLMAINTSYVPPEWKREIRGDETVEVMNFLVDGVWLSACQNPDDGYRSSMQGIKVIDMPKGVSGTTRITATNVRFMHDTGDGGRRVNDVLVLLDEITEQPVLAVGTTDADDYYPCWLAQWAPENLASNRALVSSEDKERIKKERYERKAWRDQMKAESAKVQQERNEQLSQIGWATW</sequence>
<feature type="compositionally biased region" description="Basic and acidic residues" evidence="1">
    <location>
        <begin position="177"/>
        <end position="192"/>
    </location>
</feature>
<keyword evidence="3" id="KW-1185">Reference proteome</keyword>
<proteinExistence type="predicted"/>
<organism evidence="2 3">
    <name type="scientific">Cupriavidus campinensis</name>
    <dbReference type="NCBI Taxonomy" id="151783"/>
    <lineage>
        <taxon>Bacteria</taxon>
        <taxon>Pseudomonadati</taxon>
        <taxon>Pseudomonadota</taxon>
        <taxon>Betaproteobacteria</taxon>
        <taxon>Burkholderiales</taxon>
        <taxon>Burkholderiaceae</taxon>
        <taxon>Cupriavidus</taxon>
    </lineage>
</organism>
<feature type="region of interest" description="Disordered" evidence="1">
    <location>
        <begin position="177"/>
        <end position="202"/>
    </location>
</feature>
<evidence type="ECO:0000313" key="3">
    <source>
        <dbReference type="Proteomes" id="UP000318943"/>
    </source>
</evidence>
<gene>
    <name evidence="2" type="ORF">FGG12_05990</name>
</gene>
<evidence type="ECO:0000313" key="2">
    <source>
        <dbReference type="EMBL" id="TSP14019.1"/>
    </source>
</evidence>
<reference evidence="2 3" key="1">
    <citation type="submission" date="2019-05" db="EMBL/GenBank/DDBJ databases">
        <title>Whole genome sequence analysis of Cupriavidus campinensis S14E4C strain.</title>
        <authorList>
            <person name="Abbaszade G."/>
            <person name="Szabo A."/>
            <person name="Toumi M."/>
            <person name="Toth E."/>
        </authorList>
    </citation>
    <scope>NUCLEOTIDE SEQUENCE [LARGE SCALE GENOMIC DNA]</scope>
    <source>
        <strain evidence="2 3">S14E4C</strain>
    </source>
</reference>
<protein>
    <submittedName>
        <fullName evidence="2">Uncharacterized protein</fullName>
    </submittedName>
</protein>
<dbReference type="EMBL" id="VCIZ01000002">
    <property type="protein sequence ID" value="TSP14019.1"/>
    <property type="molecule type" value="Genomic_DNA"/>
</dbReference>
<evidence type="ECO:0000256" key="1">
    <source>
        <dbReference type="SAM" id="MobiDB-lite"/>
    </source>
</evidence>
<dbReference type="Proteomes" id="UP000318943">
    <property type="component" value="Unassembled WGS sequence"/>
</dbReference>
<accession>A0ABY3ESR7</accession>
<name>A0ABY3ESR7_9BURK</name>